<keyword evidence="1" id="KW-0479">Metal-binding</keyword>
<dbReference type="GO" id="GO:0051536">
    <property type="term" value="F:iron-sulfur cluster binding"/>
    <property type="evidence" value="ECO:0007669"/>
    <property type="project" value="UniProtKB-KW"/>
</dbReference>
<evidence type="ECO:0000256" key="1">
    <source>
        <dbReference type="ARBA" id="ARBA00022723"/>
    </source>
</evidence>
<dbReference type="AlphaFoldDB" id="A0A445N0W5"/>
<evidence type="ECO:0000259" key="4">
    <source>
        <dbReference type="PROSITE" id="PS51379"/>
    </source>
</evidence>
<organism evidence="5">
    <name type="scientific">uncultured Desulfobacterium sp</name>
    <dbReference type="NCBI Taxonomy" id="201089"/>
    <lineage>
        <taxon>Bacteria</taxon>
        <taxon>Pseudomonadati</taxon>
        <taxon>Thermodesulfobacteriota</taxon>
        <taxon>Desulfobacteria</taxon>
        <taxon>Desulfobacterales</taxon>
        <taxon>Desulfobacteriaceae</taxon>
        <taxon>Desulfobacterium</taxon>
        <taxon>environmental samples</taxon>
    </lineage>
</organism>
<evidence type="ECO:0000256" key="3">
    <source>
        <dbReference type="ARBA" id="ARBA00023014"/>
    </source>
</evidence>
<dbReference type="GO" id="GO:0046872">
    <property type="term" value="F:metal ion binding"/>
    <property type="evidence" value="ECO:0007669"/>
    <property type="project" value="UniProtKB-KW"/>
</dbReference>
<reference evidence="5" key="1">
    <citation type="submission" date="2018-01" db="EMBL/GenBank/DDBJ databases">
        <authorList>
            <person name="Regsiter A."/>
            <person name="William W."/>
        </authorList>
    </citation>
    <scope>NUCLEOTIDE SEQUENCE</scope>
    <source>
        <strain evidence="5">TRIP AH-1</strain>
    </source>
</reference>
<evidence type="ECO:0000256" key="2">
    <source>
        <dbReference type="ARBA" id="ARBA00023004"/>
    </source>
</evidence>
<dbReference type="PROSITE" id="PS00198">
    <property type="entry name" value="4FE4S_FER_1"/>
    <property type="match status" value="1"/>
</dbReference>
<protein>
    <recommendedName>
        <fullName evidence="4">4Fe-4S ferredoxin-type domain-containing protein</fullName>
    </recommendedName>
</protein>
<keyword evidence="2" id="KW-0408">Iron</keyword>
<dbReference type="Pfam" id="PF13183">
    <property type="entry name" value="Fer4_8"/>
    <property type="match status" value="1"/>
</dbReference>
<sequence length="316" mass="35821">MIKYTAIIRETAKRLLKDGTIDVFIGYKKGTVPMMNEPVVISDPDKTDLLYWDDFCGQNLCNYLTKRKERIGIVANGCNSRNIVTHITENQISREQLYIVGIPCAGVIDHRAVLRAVGNKEVLDVQDAGDKFTVSGNGFSEIFEKTKFLRGNCAACAHRNPVIYDEMVADFIKEQEGVEAFEDIKKIEAMDSEKKSGFFTKMIERCLRCYACRNSCPLCYCPTCFVDESRPQWVGKSIDPIDTMTFHIMRAYHCAGRCTDCGACERVCPVGIPMRQFTKKLNKDALEYFSWEAGLNPDARPPLDVYKPDDYNGFVK</sequence>
<dbReference type="PROSITE" id="PS51379">
    <property type="entry name" value="4FE4S_FER_2"/>
    <property type="match status" value="1"/>
</dbReference>
<dbReference type="InterPro" id="IPR009051">
    <property type="entry name" value="Helical_ferredxn"/>
</dbReference>
<feature type="domain" description="4Fe-4S ferredoxin-type" evidence="4">
    <location>
        <begin position="249"/>
        <end position="278"/>
    </location>
</feature>
<gene>
    <name evidence="5" type="ORF">PITCH_A520028</name>
</gene>
<dbReference type="Gene3D" id="1.10.1060.10">
    <property type="entry name" value="Alpha-helical ferredoxin"/>
    <property type="match status" value="1"/>
</dbReference>
<dbReference type="InterPro" id="IPR017900">
    <property type="entry name" value="4Fe4S_Fe_S_CS"/>
</dbReference>
<dbReference type="InterPro" id="IPR017896">
    <property type="entry name" value="4Fe4S_Fe-S-bd"/>
</dbReference>
<name>A0A445N0W5_9BACT</name>
<evidence type="ECO:0000313" key="5">
    <source>
        <dbReference type="EMBL" id="SPD75323.1"/>
    </source>
</evidence>
<accession>A0A445N0W5</accession>
<dbReference type="EMBL" id="OJIN01000195">
    <property type="protein sequence ID" value="SPD75323.1"/>
    <property type="molecule type" value="Genomic_DNA"/>
</dbReference>
<keyword evidence="3" id="KW-0411">Iron-sulfur</keyword>
<dbReference type="SUPFAM" id="SSF46548">
    <property type="entry name" value="alpha-helical ferredoxin"/>
    <property type="match status" value="1"/>
</dbReference>
<proteinExistence type="predicted"/>